<evidence type="ECO:0000313" key="15">
    <source>
        <dbReference type="Proteomes" id="UP000052022"/>
    </source>
</evidence>
<evidence type="ECO:0000313" key="14">
    <source>
        <dbReference type="EMBL" id="CUH76902.1"/>
    </source>
</evidence>
<dbReference type="SUPFAM" id="SSF53383">
    <property type="entry name" value="PLP-dependent transferases"/>
    <property type="match status" value="1"/>
</dbReference>
<keyword evidence="15" id="KW-1185">Reference proteome</keyword>
<evidence type="ECO:0000256" key="7">
    <source>
        <dbReference type="ARBA" id="ARBA00022679"/>
    </source>
</evidence>
<evidence type="ECO:0000256" key="8">
    <source>
        <dbReference type="ARBA" id="ARBA00022898"/>
    </source>
</evidence>
<dbReference type="CDD" id="cd00609">
    <property type="entry name" value="AAT_like"/>
    <property type="match status" value="1"/>
</dbReference>
<evidence type="ECO:0000256" key="6">
    <source>
        <dbReference type="ARBA" id="ARBA00022605"/>
    </source>
</evidence>
<dbReference type="GO" id="GO:0030170">
    <property type="term" value="F:pyridoxal phosphate binding"/>
    <property type="evidence" value="ECO:0007669"/>
    <property type="project" value="InterPro"/>
</dbReference>
<dbReference type="InterPro" id="IPR001917">
    <property type="entry name" value="Aminotrans_II_pyridoxalP_BS"/>
</dbReference>
<comment type="cofactor">
    <cofactor evidence="1 11">
        <name>pyridoxal 5'-phosphate</name>
        <dbReference type="ChEBI" id="CHEBI:597326"/>
    </cofactor>
</comment>
<keyword evidence="7 14" id="KW-0808">Transferase</keyword>
<dbReference type="Gene3D" id="3.90.1150.10">
    <property type="entry name" value="Aspartate Aminotransferase, domain 1"/>
    <property type="match status" value="1"/>
</dbReference>
<keyword evidence="8 11" id="KW-0663">Pyridoxal phosphate</keyword>
<dbReference type="STRING" id="928856.SAMN04488049_10688"/>
<evidence type="ECO:0000256" key="12">
    <source>
        <dbReference type="SAM" id="MobiDB-lite"/>
    </source>
</evidence>
<keyword evidence="5 14" id="KW-0032">Aminotransferase</keyword>
<dbReference type="NCBIfam" id="NF006014">
    <property type="entry name" value="PRK08153.1"/>
    <property type="match status" value="1"/>
</dbReference>
<name>A0A0P1G556_9RHOB</name>
<dbReference type="Pfam" id="PF00155">
    <property type="entry name" value="Aminotran_1_2"/>
    <property type="match status" value="1"/>
</dbReference>
<evidence type="ECO:0000256" key="10">
    <source>
        <dbReference type="ARBA" id="ARBA00047481"/>
    </source>
</evidence>
<dbReference type="PANTHER" id="PTHR43643:SF6">
    <property type="entry name" value="HISTIDINOL-PHOSPHATE AMINOTRANSFERASE"/>
    <property type="match status" value="1"/>
</dbReference>
<sequence length="385" mass="40919">MGSRYQSAMTNPKPLPHTDPRLTKLAQSLPATVPFVGPETQERHRGAPFAARLGANENGFGPSPRAIAAMAAAAAEAWKYGDPESYDLRAALAAHHGVAMENVLIGEGIDGLLGDTVRLFIEPGDAVVTSAGAYPTFSYHVTGYGGEIHQVPYDGDHENPDALMTRAAEVGAKLVYLANPDNPMGSWHTGARIVRALEALPEGALLVLDEAYLECAPTGTAADLAIDDPRVLRFRTFSKAYGLAGARIGYVLGQANLIAAFHRVRNHFGVNRIAQAGALAALADQDWLRHVQDQIRAARARIGEIAGANDLMALPSATNFVTIDCGADGGFARRVLAELLARDIFVRMPFVAPQDRCIRISCGPEPELSAFEAALPDALAAARKA</sequence>
<evidence type="ECO:0000256" key="2">
    <source>
        <dbReference type="ARBA" id="ARBA00005011"/>
    </source>
</evidence>
<evidence type="ECO:0000259" key="13">
    <source>
        <dbReference type="Pfam" id="PF00155"/>
    </source>
</evidence>
<comment type="pathway">
    <text evidence="2">Amino-acid biosynthesis; L-histidine biosynthesis; L-histidine from 5-phospho-alpha-D-ribose 1-diphosphate: step 7/9.</text>
</comment>
<comment type="catalytic activity">
    <reaction evidence="10">
        <text>L-histidinol phosphate + 2-oxoglutarate = 3-(imidazol-4-yl)-2-oxopropyl phosphate + L-glutamate</text>
        <dbReference type="Rhea" id="RHEA:23744"/>
        <dbReference type="ChEBI" id="CHEBI:16810"/>
        <dbReference type="ChEBI" id="CHEBI:29985"/>
        <dbReference type="ChEBI" id="CHEBI:57766"/>
        <dbReference type="ChEBI" id="CHEBI:57980"/>
        <dbReference type="EC" id="2.6.1.9"/>
    </reaction>
</comment>
<dbReference type="InterPro" id="IPR015421">
    <property type="entry name" value="PyrdxlP-dep_Trfase_major"/>
</dbReference>
<dbReference type="EMBL" id="CYSD01000015">
    <property type="protein sequence ID" value="CUH76902.1"/>
    <property type="molecule type" value="Genomic_DNA"/>
</dbReference>
<evidence type="ECO:0000256" key="11">
    <source>
        <dbReference type="RuleBase" id="RU003693"/>
    </source>
</evidence>
<feature type="region of interest" description="Disordered" evidence="12">
    <location>
        <begin position="1"/>
        <end position="20"/>
    </location>
</feature>
<dbReference type="AlphaFoldDB" id="A0A0P1G556"/>
<feature type="compositionally biased region" description="Polar residues" evidence="12">
    <location>
        <begin position="1"/>
        <end position="10"/>
    </location>
</feature>
<keyword evidence="6" id="KW-0028">Amino-acid biosynthesis</keyword>
<organism evidence="14 15">
    <name type="scientific">Tritonibacter multivorans</name>
    <dbReference type="NCBI Taxonomy" id="928856"/>
    <lineage>
        <taxon>Bacteria</taxon>
        <taxon>Pseudomonadati</taxon>
        <taxon>Pseudomonadota</taxon>
        <taxon>Alphaproteobacteria</taxon>
        <taxon>Rhodobacterales</taxon>
        <taxon>Paracoccaceae</taxon>
        <taxon>Tritonibacter</taxon>
    </lineage>
</organism>
<dbReference type="InterPro" id="IPR050106">
    <property type="entry name" value="HistidinolP_aminotransfase"/>
</dbReference>
<keyword evidence="9" id="KW-0368">Histidine biosynthesis</keyword>
<reference evidence="14 15" key="1">
    <citation type="submission" date="2015-09" db="EMBL/GenBank/DDBJ databases">
        <authorList>
            <consortium name="Swine Surveillance"/>
        </authorList>
    </citation>
    <scope>NUCLEOTIDE SEQUENCE [LARGE SCALE GENOMIC DNA]</scope>
    <source>
        <strain evidence="14 15">CECT 7557</strain>
    </source>
</reference>
<feature type="domain" description="Aminotransferase class I/classII large" evidence="13">
    <location>
        <begin position="53"/>
        <end position="367"/>
    </location>
</feature>
<dbReference type="Proteomes" id="UP000052022">
    <property type="component" value="Unassembled WGS sequence"/>
</dbReference>
<dbReference type="InterPro" id="IPR015424">
    <property type="entry name" value="PyrdxlP-dep_Trfase"/>
</dbReference>
<dbReference type="InterPro" id="IPR004839">
    <property type="entry name" value="Aminotransferase_I/II_large"/>
</dbReference>
<dbReference type="Gene3D" id="3.40.640.10">
    <property type="entry name" value="Type I PLP-dependent aspartate aminotransferase-like (Major domain)"/>
    <property type="match status" value="1"/>
</dbReference>
<protein>
    <recommendedName>
        <fullName evidence="4">histidinol-phosphate transaminase</fullName>
        <ecNumber evidence="4">2.6.1.9</ecNumber>
    </recommendedName>
</protein>
<dbReference type="GO" id="GO:0000105">
    <property type="term" value="P:L-histidine biosynthetic process"/>
    <property type="evidence" value="ECO:0007669"/>
    <property type="project" value="UniProtKB-KW"/>
</dbReference>
<dbReference type="GO" id="GO:0004400">
    <property type="term" value="F:histidinol-phosphate transaminase activity"/>
    <property type="evidence" value="ECO:0007669"/>
    <property type="project" value="UniProtKB-EC"/>
</dbReference>
<evidence type="ECO:0000256" key="4">
    <source>
        <dbReference type="ARBA" id="ARBA00012748"/>
    </source>
</evidence>
<evidence type="ECO:0000256" key="9">
    <source>
        <dbReference type="ARBA" id="ARBA00023102"/>
    </source>
</evidence>
<comment type="similarity">
    <text evidence="3">Belongs to the class-II pyridoxal-phosphate-dependent aminotransferase family. Histidinol-phosphate aminotransferase subfamily.</text>
</comment>
<dbReference type="PANTHER" id="PTHR43643">
    <property type="entry name" value="HISTIDINOL-PHOSPHATE AMINOTRANSFERASE 2"/>
    <property type="match status" value="1"/>
</dbReference>
<proteinExistence type="inferred from homology"/>
<evidence type="ECO:0000256" key="5">
    <source>
        <dbReference type="ARBA" id="ARBA00022576"/>
    </source>
</evidence>
<evidence type="ECO:0000256" key="1">
    <source>
        <dbReference type="ARBA" id="ARBA00001933"/>
    </source>
</evidence>
<dbReference type="InterPro" id="IPR015422">
    <property type="entry name" value="PyrdxlP-dep_Trfase_small"/>
</dbReference>
<evidence type="ECO:0000256" key="3">
    <source>
        <dbReference type="ARBA" id="ARBA00007970"/>
    </source>
</evidence>
<dbReference type="EC" id="2.6.1.9" evidence="4"/>
<gene>
    <name evidence="14" type="primary">hisC</name>
    <name evidence="14" type="ORF">TRM7557_01120</name>
</gene>
<accession>A0A0P1G556</accession>
<dbReference type="PROSITE" id="PS00599">
    <property type="entry name" value="AA_TRANSFER_CLASS_2"/>
    <property type="match status" value="1"/>
</dbReference>